<dbReference type="EMBL" id="JAAGRQ010000111">
    <property type="protein sequence ID" value="NDY58534.1"/>
    <property type="molecule type" value="Genomic_DNA"/>
</dbReference>
<dbReference type="RefSeq" id="WP_163303606.1">
    <property type="nucleotide sequence ID" value="NZ_JAAGRQ010000111.1"/>
</dbReference>
<name>A0A7K3NQP8_9BACT</name>
<reference evidence="1 2" key="1">
    <citation type="submission" date="2020-02" db="EMBL/GenBank/DDBJ databases">
        <title>Comparative genomics of sulfur disproportionating microorganisms.</title>
        <authorList>
            <person name="Ward L.M."/>
            <person name="Bertran E."/>
            <person name="Johnston D.T."/>
        </authorList>
    </citation>
    <scope>NUCLEOTIDE SEQUENCE [LARGE SCALE GENOMIC DNA]</scope>
    <source>
        <strain evidence="1 2">DSM 3696</strain>
    </source>
</reference>
<comment type="caution">
    <text evidence="1">The sequence shown here is derived from an EMBL/GenBank/DDBJ whole genome shotgun (WGS) entry which is preliminary data.</text>
</comment>
<accession>A0A7K3NQP8</accession>
<dbReference type="AlphaFoldDB" id="A0A7K3NQP8"/>
<evidence type="ECO:0008006" key="3">
    <source>
        <dbReference type="Google" id="ProtNLM"/>
    </source>
</evidence>
<sequence>MRIAGIDVSGSEIRLVVLTRTLFRTRFEGMARAVVSPEATPAAKGRAARDLLLSQGFGGAAAILGMDSEAAMVRRVVFPFSSPGKIAKVLRLELESVMPGPLAGQALSCVRAGSDGPQPSGIFGLSGRSGRHAYQAAAIPMGVVERHREGFSALDPEVLDLDLTGLCWAALATQHALAAPSPAGQGLAAILGGLVARPPDAASRHPVLAVDVEPGRALLALCATGQPRRVRQASLAGMDPGGEAWFAELCRQIVLTLAAETGFGPADILLFGTLADAGLAERLAARLEERPGFGLCREVRCPADLGSLLFPGQDKARELTVDMAVACGLALRGVGAGGLNFLDDDPSGSSLVREALGLSGQPGHLRRAVLLGAGLGMAILAYGADASVDIQLKKAWLARLEGELATLVAQAAPGTRKGMEPGQYVSVLRDRLREMEAAWPARLRSGVGGGLTQLLRTVSRAIPEGSPVVVGEFTVDGRRVRMTATADAYETVESVRAKLLESGGFSAVEIKGATSKAGGGGVEFELEMTASGAKDGL</sequence>
<dbReference type="Proteomes" id="UP000469724">
    <property type="component" value="Unassembled WGS sequence"/>
</dbReference>
<organism evidence="1 2">
    <name type="scientific">Desulfolutivibrio sulfodismutans</name>
    <dbReference type="NCBI Taxonomy" id="63561"/>
    <lineage>
        <taxon>Bacteria</taxon>
        <taxon>Pseudomonadati</taxon>
        <taxon>Thermodesulfobacteriota</taxon>
        <taxon>Desulfovibrionia</taxon>
        <taxon>Desulfovibrionales</taxon>
        <taxon>Desulfovibrionaceae</taxon>
        <taxon>Desulfolutivibrio</taxon>
    </lineage>
</organism>
<proteinExistence type="predicted"/>
<evidence type="ECO:0000313" key="1">
    <source>
        <dbReference type="EMBL" id="NDY58534.1"/>
    </source>
</evidence>
<dbReference type="Pfam" id="PF05137">
    <property type="entry name" value="PilN"/>
    <property type="match status" value="1"/>
</dbReference>
<dbReference type="InterPro" id="IPR007813">
    <property type="entry name" value="PilN"/>
</dbReference>
<protein>
    <recommendedName>
        <fullName evidence="3">Pilus assembly protein PilM</fullName>
    </recommendedName>
</protein>
<keyword evidence="2" id="KW-1185">Reference proteome</keyword>
<evidence type="ECO:0000313" key="2">
    <source>
        <dbReference type="Proteomes" id="UP000469724"/>
    </source>
</evidence>
<gene>
    <name evidence="1" type="ORF">G3N56_17510</name>
</gene>